<evidence type="ECO:0000313" key="2">
    <source>
        <dbReference type="Proteomes" id="UP000609849"/>
    </source>
</evidence>
<evidence type="ECO:0000313" key="1">
    <source>
        <dbReference type="EMBL" id="MBC5997948.1"/>
    </source>
</evidence>
<gene>
    <name evidence="1" type="ORF">H8923_14390</name>
</gene>
<dbReference type="EMBL" id="JACRWE010000008">
    <property type="protein sequence ID" value="MBC5997948.1"/>
    <property type="molecule type" value="Genomic_DNA"/>
</dbReference>
<accession>A0ABR7JSQ2</accession>
<comment type="caution">
    <text evidence="1">The sequence shown here is derived from an EMBL/GenBank/DDBJ whole genome shotgun (WGS) entry which is preliminary data.</text>
</comment>
<sequence>MSIENELLKAKWLSRYTGPDYESNWGFKSAIQFCLDKREEGWSLQEFIDNKERLDEQYKDVEGPYKDGYMYGLKLNIEELNKESVTNE</sequence>
<name>A0ABR7JSQ2_9FIRM</name>
<reference evidence="1 2" key="1">
    <citation type="submission" date="2020-08" db="EMBL/GenBank/DDBJ databases">
        <authorList>
            <person name="Liu C."/>
            <person name="Sun Q."/>
        </authorList>
    </citation>
    <scope>NUCLEOTIDE SEQUENCE [LARGE SCALE GENOMIC DNA]</scope>
    <source>
        <strain evidence="1 2">NSJ-18</strain>
    </source>
</reference>
<keyword evidence="2" id="KW-1185">Reference proteome</keyword>
<dbReference type="RefSeq" id="WP_153972630.1">
    <property type="nucleotide sequence ID" value="NZ_JACRWE010000008.1"/>
</dbReference>
<proteinExistence type="predicted"/>
<organism evidence="1 2">
    <name type="scientific">Romboutsia faecis</name>
    <dbReference type="NCBI Taxonomy" id="2764597"/>
    <lineage>
        <taxon>Bacteria</taxon>
        <taxon>Bacillati</taxon>
        <taxon>Bacillota</taxon>
        <taxon>Clostridia</taxon>
        <taxon>Peptostreptococcales</taxon>
        <taxon>Peptostreptococcaceae</taxon>
        <taxon>Romboutsia</taxon>
    </lineage>
</organism>
<protein>
    <submittedName>
        <fullName evidence="1">Uncharacterized protein</fullName>
    </submittedName>
</protein>
<dbReference type="Proteomes" id="UP000609849">
    <property type="component" value="Unassembled WGS sequence"/>
</dbReference>